<dbReference type="RefSeq" id="WP_270453770.1">
    <property type="nucleotide sequence ID" value="NZ_JADPIE010000003.1"/>
</dbReference>
<gene>
    <name evidence="1" type="ORF">I0Q91_07180</name>
</gene>
<sequence>MKTKIIIMLLVLLIISVQVEANNIVDLEVIQELISDEEYDLALEKLEQDDLTGYPDHIFYKALLISWQGDYSEAIMILEDLIKKYPERQDFKEHLDRVELWKSASRQNIERFLDFSIGYDNNLFKSILLGVENPIQDGVLMDIAFGPSYDNRKPALNLNTSIYFTDPVTPPDLELSFASNISGFDSLYEFSISSYLTYDINYNRRAGIRYSFIDPWVEDTSFYRDLDIEYIHNFERITLLLRNKSRFYENESFLDFSQQIELYYPLEDLGINFTGSRYHDSTKSFRFGIELGDRDLSDRYRLRSLTGWINDQKNVNIRGRIISTQDNK</sequence>
<dbReference type="EMBL" id="JADPIE010000003">
    <property type="protein sequence ID" value="MBF8436852.1"/>
    <property type="molecule type" value="Genomic_DNA"/>
</dbReference>
<keyword evidence="2" id="KW-1185">Reference proteome</keyword>
<evidence type="ECO:0008006" key="3">
    <source>
        <dbReference type="Google" id="ProtNLM"/>
    </source>
</evidence>
<evidence type="ECO:0000313" key="1">
    <source>
        <dbReference type="EMBL" id="MBF8436852.1"/>
    </source>
</evidence>
<proteinExistence type="predicted"/>
<reference evidence="1" key="1">
    <citation type="submission" date="2020-11" db="EMBL/GenBank/DDBJ databases">
        <title>Halonatronomonas betainensis gen. nov., sp. nov. a novel haloalkaliphilic representative of the family Halanaerobiacae capable of betaine degradation.</title>
        <authorList>
            <person name="Boltyanskaya Y."/>
            <person name="Kevbrin V."/>
            <person name="Detkova E."/>
            <person name="Grouzdev D.S."/>
            <person name="Koziaeva V."/>
            <person name="Zhilina T."/>
        </authorList>
    </citation>
    <scope>NUCLEOTIDE SEQUENCE</scope>
    <source>
        <strain evidence="1">Z-7014</strain>
    </source>
</reference>
<dbReference type="Proteomes" id="UP000621436">
    <property type="component" value="Unassembled WGS sequence"/>
</dbReference>
<evidence type="ECO:0000313" key="2">
    <source>
        <dbReference type="Proteomes" id="UP000621436"/>
    </source>
</evidence>
<accession>A0A931AQ37</accession>
<name>A0A931AQ37_9FIRM</name>
<protein>
    <recommendedName>
        <fullName evidence="3">Tetratricopeptide repeat protein</fullName>
    </recommendedName>
</protein>
<organism evidence="1 2">
    <name type="scientific">Halonatronomonas betaini</name>
    <dbReference type="NCBI Taxonomy" id="2778430"/>
    <lineage>
        <taxon>Bacteria</taxon>
        <taxon>Bacillati</taxon>
        <taxon>Bacillota</taxon>
        <taxon>Clostridia</taxon>
        <taxon>Halanaerobiales</taxon>
        <taxon>Halarsenatibacteraceae</taxon>
        <taxon>Halonatronomonas</taxon>
    </lineage>
</organism>
<dbReference type="AlphaFoldDB" id="A0A931AQ37"/>
<comment type="caution">
    <text evidence="1">The sequence shown here is derived from an EMBL/GenBank/DDBJ whole genome shotgun (WGS) entry which is preliminary data.</text>
</comment>